<feature type="transmembrane region" description="Helical" evidence="6">
    <location>
        <begin position="36"/>
        <end position="54"/>
    </location>
</feature>
<comment type="similarity">
    <text evidence="5 6">Belongs to the anion channel-forming bestrophin (TC 1.A.46) family. Calcium-sensitive chloride channel subfamily.</text>
</comment>
<dbReference type="Proteomes" id="UP000270296">
    <property type="component" value="Unassembled WGS sequence"/>
</dbReference>
<dbReference type="WBParaSite" id="SBAD_0000745701-mRNA-1">
    <property type="protein sequence ID" value="SBAD_0000745701-mRNA-1"/>
    <property type="gene ID" value="SBAD_0000745701"/>
</dbReference>
<keyword evidence="3 6" id="KW-1133">Transmembrane helix</keyword>
<reference evidence="9" key="1">
    <citation type="submission" date="2016-06" db="UniProtKB">
        <authorList>
            <consortium name="WormBaseParasite"/>
        </authorList>
    </citation>
    <scope>IDENTIFICATION</scope>
</reference>
<comment type="function">
    <text evidence="6">Forms chloride channels.</text>
</comment>
<keyword evidence="6" id="KW-0868">Chloride</keyword>
<dbReference type="OrthoDB" id="201595at2759"/>
<dbReference type="EMBL" id="UZAM01010401">
    <property type="protein sequence ID" value="VDP12212.1"/>
    <property type="molecule type" value="Genomic_DNA"/>
</dbReference>
<evidence type="ECO:0000256" key="3">
    <source>
        <dbReference type="ARBA" id="ARBA00022989"/>
    </source>
</evidence>
<evidence type="ECO:0000256" key="5">
    <source>
        <dbReference type="ARBA" id="ARBA00034769"/>
    </source>
</evidence>
<keyword evidence="6" id="KW-0406">Ion transport</keyword>
<keyword evidence="6" id="KW-0813">Transport</keyword>
<dbReference type="Pfam" id="PF01062">
    <property type="entry name" value="Bestrophin"/>
    <property type="match status" value="1"/>
</dbReference>
<protein>
    <recommendedName>
        <fullName evidence="6">Bestrophin homolog</fullName>
    </recommendedName>
</protein>
<evidence type="ECO:0000313" key="8">
    <source>
        <dbReference type="Proteomes" id="UP000270296"/>
    </source>
</evidence>
<dbReference type="GO" id="GO:0034707">
    <property type="term" value="C:chloride channel complex"/>
    <property type="evidence" value="ECO:0007669"/>
    <property type="project" value="UniProtKB-KW"/>
</dbReference>
<comment type="subcellular location">
    <subcellularLocation>
        <location evidence="6">Cell membrane</location>
        <topology evidence="6">Multi-pass membrane protein</topology>
    </subcellularLocation>
    <subcellularLocation>
        <location evidence="1">Membrane</location>
    </subcellularLocation>
</comment>
<keyword evidence="2 6" id="KW-0812">Transmembrane</keyword>
<dbReference type="PANTHER" id="PTHR10736">
    <property type="entry name" value="BESTROPHIN"/>
    <property type="match status" value="1"/>
</dbReference>
<keyword evidence="8" id="KW-1185">Reference proteome</keyword>
<reference evidence="7 8" key="2">
    <citation type="submission" date="2018-11" db="EMBL/GenBank/DDBJ databases">
        <authorList>
            <consortium name="Pathogen Informatics"/>
        </authorList>
    </citation>
    <scope>NUCLEOTIDE SEQUENCE [LARGE SCALE GENOMIC DNA]</scope>
</reference>
<dbReference type="GO" id="GO:0005254">
    <property type="term" value="F:chloride channel activity"/>
    <property type="evidence" value="ECO:0007669"/>
    <property type="project" value="UniProtKB-KW"/>
</dbReference>
<keyword evidence="4 6" id="KW-0472">Membrane</keyword>
<gene>
    <name evidence="7" type="ORF">SBAD_LOCUS7190</name>
</gene>
<evidence type="ECO:0000256" key="2">
    <source>
        <dbReference type="ARBA" id="ARBA00022692"/>
    </source>
</evidence>
<sequence>MTISYSRKVSSTKLGQFLWLLFRWKGSIYRLLYKELLIYIIAYYSLASLYRFGLKEKQKRVFEHVSLYFDKYAHSIPLTFVLGFYVSLIIGRWWKIFQSFAWPDK</sequence>
<keyword evidence="6" id="KW-0407">Ion channel</keyword>
<dbReference type="InterPro" id="IPR000615">
    <property type="entry name" value="Bestrophin"/>
</dbReference>
<accession>A0A183IU93</accession>
<organism evidence="9">
    <name type="scientific">Soboliphyme baturini</name>
    <dbReference type="NCBI Taxonomy" id="241478"/>
    <lineage>
        <taxon>Eukaryota</taxon>
        <taxon>Metazoa</taxon>
        <taxon>Ecdysozoa</taxon>
        <taxon>Nematoda</taxon>
        <taxon>Enoplea</taxon>
        <taxon>Dorylaimia</taxon>
        <taxon>Dioctophymatida</taxon>
        <taxon>Dioctophymatoidea</taxon>
        <taxon>Soboliphymatidae</taxon>
        <taxon>Soboliphyme</taxon>
    </lineage>
</organism>
<evidence type="ECO:0000256" key="1">
    <source>
        <dbReference type="ARBA" id="ARBA00004370"/>
    </source>
</evidence>
<evidence type="ECO:0000256" key="4">
    <source>
        <dbReference type="ARBA" id="ARBA00023136"/>
    </source>
</evidence>
<name>A0A183IU93_9BILA</name>
<evidence type="ECO:0000256" key="6">
    <source>
        <dbReference type="RuleBase" id="RU363126"/>
    </source>
</evidence>
<dbReference type="GO" id="GO:0005886">
    <property type="term" value="C:plasma membrane"/>
    <property type="evidence" value="ECO:0007669"/>
    <property type="project" value="UniProtKB-SubCell"/>
</dbReference>
<keyword evidence="6" id="KW-1003">Cell membrane</keyword>
<evidence type="ECO:0000313" key="9">
    <source>
        <dbReference type="WBParaSite" id="SBAD_0000745701-mRNA-1"/>
    </source>
</evidence>
<evidence type="ECO:0000313" key="7">
    <source>
        <dbReference type="EMBL" id="VDP12212.1"/>
    </source>
</evidence>
<dbReference type="InterPro" id="IPR021134">
    <property type="entry name" value="Bestrophin-like"/>
</dbReference>
<proteinExistence type="inferred from homology"/>
<dbReference type="AlphaFoldDB" id="A0A183IU93"/>
<keyword evidence="6" id="KW-0869">Chloride channel</keyword>
<feature type="transmembrane region" description="Helical" evidence="6">
    <location>
        <begin position="75"/>
        <end position="94"/>
    </location>
</feature>